<feature type="coiled-coil region" evidence="1">
    <location>
        <begin position="148"/>
        <end position="179"/>
    </location>
</feature>
<gene>
    <name evidence="2" type="ORF">FVD16_02255</name>
</gene>
<protein>
    <submittedName>
        <fullName evidence="2">Uncharacterized protein</fullName>
    </submittedName>
</protein>
<evidence type="ECO:0000313" key="3">
    <source>
        <dbReference type="Proteomes" id="UP000321317"/>
    </source>
</evidence>
<comment type="caution">
    <text evidence="2">The sequence shown here is derived from an EMBL/GenBank/DDBJ whole genome shotgun (WGS) entry which is preliminary data.</text>
</comment>
<dbReference type="RefSeq" id="WP_147734461.1">
    <property type="nucleotide sequence ID" value="NZ_JANKHQ010000050.1"/>
</dbReference>
<accession>A0ABY3L366</accession>
<feature type="coiled-coil region" evidence="1">
    <location>
        <begin position="2"/>
        <end position="29"/>
    </location>
</feature>
<name>A0ABY3L366_9BACT</name>
<reference evidence="2 3" key="1">
    <citation type="submission" date="2019-08" db="EMBL/GenBank/DDBJ databases">
        <title>Rapid identification of Enteric Bacteria from Whole Genome Sequences (WGS) using Average Nucleotide Identity (ANI).</title>
        <authorList>
            <person name="Lane C."/>
        </authorList>
    </citation>
    <scope>NUCLEOTIDE SEQUENCE [LARGE SCALE GENOMIC DNA]</scope>
    <source>
        <strain evidence="2 3">D4984</strain>
    </source>
</reference>
<keyword evidence="1" id="KW-0175">Coiled coil</keyword>
<proteinExistence type="predicted"/>
<organism evidence="2 3">
    <name type="scientific">Campylobacter helveticus</name>
    <dbReference type="NCBI Taxonomy" id="28898"/>
    <lineage>
        <taxon>Bacteria</taxon>
        <taxon>Pseudomonadati</taxon>
        <taxon>Campylobacterota</taxon>
        <taxon>Epsilonproteobacteria</taxon>
        <taxon>Campylobacterales</taxon>
        <taxon>Campylobacteraceae</taxon>
        <taxon>Campylobacter</taxon>
    </lineage>
</organism>
<sequence length="198" mass="23417">MVNYYEKQLEELRAENERLTKELKELNESHNYLRAYCEVVESAEAKLCPVNINWALNYVKDYNLCAYDNYYSAGIYLSEALESFQEKYEDIEKDEKYKEFIGREGLFLAIGEKVLKEANSFLESRGLKEFNEVNFYSDGVDLSIDTNQEHLKEELDTLLKELDLNKIEQELNVRENKDESFLNLKHLIYLINQAYGEE</sequence>
<evidence type="ECO:0000313" key="2">
    <source>
        <dbReference type="EMBL" id="TXK59039.1"/>
    </source>
</evidence>
<keyword evidence="3" id="KW-1185">Reference proteome</keyword>
<dbReference type="EMBL" id="VRMA01000023">
    <property type="protein sequence ID" value="TXK59039.1"/>
    <property type="molecule type" value="Genomic_DNA"/>
</dbReference>
<evidence type="ECO:0000256" key="1">
    <source>
        <dbReference type="SAM" id="Coils"/>
    </source>
</evidence>
<dbReference type="Proteomes" id="UP000321317">
    <property type="component" value="Unassembled WGS sequence"/>
</dbReference>